<gene>
    <name evidence="3" type="ORF">GCM10011394_23080</name>
</gene>
<name>A0ABQ2EIW9_9GAMM</name>
<evidence type="ECO:0000313" key="3">
    <source>
        <dbReference type="EMBL" id="GGK13238.1"/>
    </source>
</evidence>
<feature type="compositionally biased region" description="Basic and acidic residues" evidence="1">
    <location>
        <begin position="72"/>
        <end position="92"/>
    </location>
</feature>
<feature type="domain" description="DUF4124" evidence="2">
    <location>
        <begin position="50"/>
        <end position="81"/>
    </location>
</feature>
<organism evidence="3 4">
    <name type="scientific">Luteimonas terricola</name>
    <dbReference type="NCBI Taxonomy" id="645597"/>
    <lineage>
        <taxon>Bacteria</taxon>
        <taxon>Pseudomonadati</taxon>
        <taxon>Pseudomonadota</taxon>
        <taxon>Gammaproteobacteria</taxon>
        <taxon>Lysobacterales</taxon>
        <taxon>Lysobacteraceae</taxon>
        <taxon>Luteimonas</taxon>
    </lineage>
</organism>
<evidence type="ECO:0000313" key="4">
    <source>
        <dbReference type="Proteomes" id="UP000599009"/>
    </source>
</evidence>
<dbReference type="EMBL" id="BMME01000001">
    <property type="protein sequence ID" value="GGK13238.1"/>
    <property type="molecule type" value="Genomic_DNA"/>
</dbReference>
<evidence type="ECO:0000256" key="1">
    <source>
        <dbReference type="SAM" id="MobiDB-lite"/>
    </source>
</evidence>
<dbReference type="InterPro" id="IPR025392">
    <property type="entry name" value="DUF4124"/>
</dbReference>
<protein>
    <recommendedName>
        <fullName evidence="2">DUF4124 domain-containing protein</fullName>
    </recommendedName>
</protein>
<reference evidence="4" key="1">
    <citation type="journal article" date="2019" name="Int. J. Syst. Evol. Microbiol.">
        <title>The Global Catalogue of Microorganisms (GCM) 10K type strain sequencing project: providing services to taxonomists for standard genome sequencing and annotation.</title>
        <authorList>
            <consortium name="The Broad Institute Genomics Platform"/>
            <consortium name="The Broad Institute Genome Sequencing Center for Infectious Disease"/>
            <person name="Wu L."/>
            <person name="Ma J."/>
        </authorList>
    </citation>
    <scope>NUCLEOTIDE SEQUENCE [LARGE SCALE GENOMIC DNA]</scope>
    <source>
        <strain evidence="4">CGMCC 1.8985</strain>
    </source>
</reference>
<keyword evidence="4" id="KW-1185">Reference proteome</keyword>
<feature type="region of interest" description="Disordered" evidence="1">
    <location>
        <begin position="63"/>
        <end position="92"/>
    </location>
</feature>
<dbReference type="RefSeq" id="WP_132986678.1">
    <property type="nucleotide sequence ID" value="NZ_BMME01000001.1"/>
</dbReference>
<proteinExistence type="predicted"/>
<sequence length="92" mass="10164">MQTRWAIAAGLAAGIAVAWWFAREAPEAAEARRDRAEQAAAASYEDARPVLYRWTDDAGVVQVTQQPPPSGRRFEKVDIQPREGIEVDGGRQ</sequence>
<comment type="caution">
    <text evidence="3">The sequence shown here is derived from an EMBL/GenBank/DDBJ whole genome shotgun (WGS) entry which is preliminary data.</text>
</comment>
<accession>A0ABQ2EIW9</accession>
<dbReference type="Proteomes" id="UP000599009">
    <property type="component" value="Unassembled WGS sequence"/>
</dbReference>
<dbReference type="Pfam" id="PF13511">
    <property type="entry name" value="DUF4124"/>
    <property type="match status" value="1"/>
</dbReference>
<evidence type="ECO:0000259" key="2">
    <source>
        <dbReference type="Pfam" id="PF13511"/>
    </source>
</evidence>